<sequence>MWTPAPPAHCTREVIHEPVLTAPNTITLVRTVVSIALAMTALAQSSAGLLVAAYLVYWVGDLADGEVARRLGLETRIGAVFDIVADRANSLTCASCFVALDPRLGVPLTIYAIEFAVVDTMLSLGFLAFEVRGPNDFHGVDLVLWRWNWSRPAKAVNTSCIVLACLAGRAGWATVFASAVLVGKVWSCVRLRALITAPALQVGNDCGC</sequence>
<keyword evidence="1 2" id="KW-0808">Transferase</keyword>
<organism evidence="3 4">
    <name type="scientific">Pedococcus bigeumensis</name>
    <dbReference type="NCBI Taxonomy" id="433644"/>
    <lineage>
        <taxon>Bacteria</taxon>
        <taxon>Bacillati</taxon>
        <taxon>Actinomycetota</taxon>
        <taxon>Actinomycetes</taxon>
        <taxon>Micrococcales</taxon>
        <taxon>Intrasporangiaceae</taxon>
        <taxon>Pedococcus</taxon>
    </lineage>
</organism>
<evidence type="ECO:0000256" key="2">
    <source>
        <dbReference type="RuleBase" id="RU003750"/>
    </source>
</evidence>
<dbReference type="EMBL" id="RCZM01000002">
    <property type="protein sequence ID" value="TPG18417.1"/>
    <property type="molecule type" value="Genomic_DNA"/>
</dbReference>
<evidence type="ECO:0000313" key="4">
    <source>
        <dbReference type="Proteomes" id="UP000317722"/>
    </source>
</evidence>
<name>A0A502CYR6_9MICO</name>
<dbReference type="InterPro" id="IPR043130">
    <property type="entry name" value="CDP-OH_PTrfase_TM_dom"/>
</dbReference>
<dbReference type="GO" id="GO:0016020">
    <property type="term" value="C:membrane"/>
    <property type="evidence" value="ECO:0007669"/>
    <property type="project" value="InterPro"/>
</dbReference>
<dbReference type="PROSITE" id="PS00379">
    <property type="entry name" value="CDP_ALCOHOL_P_TRANSF"/>
    <property type="match status" value="1"/>
</dbReference>
<comment type="caution">
    <text evidence="3">The sequence shown here is derived from an EMBL/GenBank/DDBJ whole genome shotgun (WGS) entry which is preliminary data.</text>
</comment>
<evidence type="ECO:0000256" key="1">
    <source>
        <dbReference type="ARBA" id="ARBA00022679"/>
    </source>
</evidence>
<dbReference type="Gene3D" id="1.20.120.1760">
    <property type="match status" value="1"/>
</dbReference>
<dbReference type="AlphaFoldDB" id="A0A502CYR6"/>
<dbReference type="InterPro" id="IPR048254">
    <property type="entry name" value="CDP_ALCOHOL_P_TRANSF_CS"/>
</dbReference>
<accession>A0A502CYR6</accession>
<dbReference type="InterPro" id="IPR000462">
    <property type="entry name" value="CDP-OH_P_trans"/>
</dbReference>
<dbReference type="Pfam" id="PF01066">
    <property type="entry name" value="CDP-OH_P_transf"/>
    <property type="match status" value="1"/>
</dbReference>
<dbReference type="OrthoDB" id="5244713at2"/>
<evidence type="ECO:0000313" key="3">
    <source>
        <dbReference type="EMBL" id="TPG18417.1"/>
    </source>
</evidence>
<gene>
    <name evidence="3" type="ORF">EAH86_07025</name>
</gene>
<dbReference type="Proteomes" id="UP000317722">
    <property type="component" value="Unassembled WGS sequence"/>
</dbReference>
<protein>
    <submittedName>
        <fullName evidence="3">CDP-alcohol phosphatidyltransferase family protein</fullName>
    </submittedName>
</protein>
<proteinExistence type="inferred from homology"/>
<comment type="similarity">
    <text evidence="2">Belongs to the CDP-alcohol phosphatidyltransferase class-I family.</text>
</comment>
<dbReference type="GO" id="GO:0008654">
    <property type="term" value="P:phospholipid biosynthetic process"/>
    <property type="evidence" value="ECO:0007669"/>
    <property type="project" value="InterPro"/>
</dbReference>
<reference evidence="3 4" key="1">
    <citation type="journal article" date="2019" name="Environ. Microbiol.">
        <title>Species interactions and distinct microbial communities in high Arctic permafrost affected cryosols are associated with the CH4 and CO2 gas fluxes.</title>
        <authorList>
            <person name="Altshuler I."/>
            <person name="Hamel J."/>
            <person name="Turney S."/>
            <person name="Magnuson E."/>
            <person name="Levesque R."/>
            <person name="Greer C."/>
            <person name="Whyte L.G."/>
        </authorList>
    </citation>
    <scope>NUCLEOTIDE SEQUENCE [LARGE SCALE GENOMIC DNA]</scope>
    <source>
        <strain evidence="3 4">S9.3A</strain>
    </source>
</reference>
<dbReference type="GO" id="GO:0016780">
    <property type="term" value="F:phosphotransferase activity, for other substituted phosphate groups"/>
    <property type="evidence" value="ECO:0007669"/>
    <property type="project" value="InterPro"/>
</dbReference>
<keyword evidence="4" id="KW-1185">Reference proteome</keyword>